<protein>
    <recommendedName>
        <fullName evidence="1">Restriction endonuclease type IV Mrr domain-containing protein</fullName>
    </recommendedName>
</protein>
<dbReference type="PANTHER" id="PTHR30015:SF6">
    <property type="entry name" value="SLL1429 PROTEIN"/>
    <property type="match status" value="1"/>
</dbReference>
<dbReference type="Gene3D" id="3.40.1350.10">
    <property type="match status" value="1"/>
</dbReference>
<dbReference type="InterPro" id="IPR007560">
    <property type="entry name" value="Restrct_endonuc_IV_Mrr"/>
</dbReference>
<name>A0ABP8NGN4_9BACT</name>
<evidence type="ECO:0000313" key="3">
    <source>
        <dbReference type="Proteomes" id="UP001500067"/>
    </source>
</evidence>
<proteinExistence type="predicted"/>
<keyword evidence="3" id="KW-1185">Reference proteome</keyword>
<dbReference type="InterPro" id="IPR011856">
    <property type="entry name" value="tRNA_endonuc-like_dom_sf"/>
</dbReference>
<dbReference type="PANTHER" id="PTHR30015">
    <property type="entry name" value="MRR RESTRICTION SYSTEM PROTEIN"/>
    <property type="match status" value="1"/>
</dbReference>
<gene>
    <name evidence="2" type="ORF">GCM10023093_17790</name>
</gene>
<sequence length="228" mass="25516">MMTPRQYEELISKHYSTNGYTVELTPVSGDYGVDLFAVKGKRKLAVQVKMYGHTTRKINRQTIMELHGAKDYFECTGAAIVTDGILLPDAVEVANKLGIEIVYIKADHTTSRPSKKNTQEITFDSIWQNYIMPLQGKTLLKSDGGTNTITKVDWGGIERITSNGNKGKIKMEIFKMSINKLLKTGYITREEINQNYPGRASSGIILILSQVPVFKMSKNPNGLTYSLK</sequence>
<dbReference type="EMBL" id="BAABFA010000010">
    <property type="protein sequence ID" value="GAA4465492.1"/>
    <property type="molecule type" value="Genomic_DNA"/>
</dbReference>
<reference evidence="3" key="1">
    <citation type="journal article" date="2019" name="Int. J. Syst. Evol. Microbiol.">
        <title>The Global Catalogue of Microorganisms (GCM) 10K type strain sequencing project: providing services to taxonomists for standard genome sequencing and annotation.</title>
        <authorList>
            <consortium name="The Broad Institute Genomics Platform"/>
            <consortium name="The Broad Institute Genome Sequencing Center for Infectious Disease"/>
            <person name="Wu L."/>
            <person name="Ma J."/>
        </authorList>
    </citation>
    <scope>NUCLEOTIDE SEQUENCE [LARGE SCALE GENOMIC DNA]</scope>
    <source>
        <strain evidence="3">JCM 32105</strain>
    </source>
</reference>
<dbReference type="RefSeq" id="WP_345081791.1">
    <property type="nucleotide sequence ID" value="NZ_BAABFA010000010.1"/>
</dbReference>
<feature type="domain" description="Restriction endonuclease type IV Mrr" evidence="1">
    <location>
        <begin position="2"/>
        <end position="102"/>
    </location>
</feature>
<organism evidence="2 3">
    <name type="scientific">Nemorincola caseinilytica</name>
    <dbReference type="NCBI Taxonomy" id="2054315"/>
    <lineage>
        <taxon>Bacteria</taxon>
        <taxon>Pseudomonadati</taxon>
        <taxon>Bacteroidota</taxon>
        <taxon>Chitinophagia</taxon>
        <taxon>Chitinophagales</taxon>
        <taxon>Chitinophagaceae</taxon>
        <taxon>Nemorincola</taxon>
    </lineage>
</organism>
<accession>A0ABP8NGN4</accession>
<comment type="caution">
    <text evidence="2">The sequence shown here is derived from an EMBL/GenBank/DDBJ whole genome shotgun (WGS) entry which is preliminary data.</text>
</comment>
<dbReference type="Proteomes" id="UP001500067">
    <property type="component" value="Unassembled WGS sequence"/>
</dbReference>
<evidence type="ECO:0000259" key="1">
    <source>
        <dbReference type="Pfam" id="PF04471"/>
    </source>
</evidence>
<dbReference type="Pfam" id="PF04471">
    <property type="entry name" value="Mrr_cat"/>
    <property type="match status" value="1"/>
</dbReference>
<dbReference type="SUPFAM" id="SSF52980">
    <property type="entry name" value="Restriction endonuclease-like"/>
    <property type="match status" value="1"/>
</dbReference>
<dbReference type="InterPro" id="IPR052906">
    <property type="entry name" value="Type_IV_Methyl-Rstrct_Enzyme"/>
</dbReference>
<evidence type="ECO:0000313" key="2">
    <source>
        <dbReference type="EMBL" id="GAA4465492.1"/>
    </source>
</evidence>
<dbReference type="InterPro" id="IPR011335">
    <property type="entry name" value="Restrct_endonuc-II-like"/>
</dbReference>